<accession>A0ABS4GU50</accession>
<gene>
    <name evidence="1" type="ORF">J2Z37_003789</name>
</gene>
<evidence type="ECO:0000313" key="1">
    <source>
        <dbReference type="EMBL" id="MBP1933776.1"/>
    </source>
</evidence>
<keyword evidence="2" id="KW-1185">Reference proteome</keyword>
<dbReference type="RefSeq" id="WP_209811786.1">
    <property type="nucleotide sequence ID" value="NZ_JAGGKT010000013.1"/>
</dbReference>
<proteinExistence type="predicted"/>
<organism evidence="1 2">
    <name type="scientific">Ammoniphilus resinae</name>
    <dbReference type="NCBI Taxonomy" id="861532"/>
    <lineage>
        <taxon>Bacteria</taxon>
        <taxon>Bacillati</taxon>
        <taxon>Bacillota</taxon>
        <taxon>Bacilli</taxon>
        <taxon>Bacillales</taxon>
        <taxon>Paenibacillaceae</taxon>
        <taxon>Aneurinibacillus group</taxon>
        <taxon>Ammoniphilus</taxon>
    </lineage>
</organism>
<comment type="caution">
    <text evidence="1">The sequence shown here is derived from an EMBL/GenBank/DDBJ whole genome shotgun (WGS) entry which is preliminary data.</text>
</comment>
<dbReference type="EMBL" id="JAGGKT010000013">
    <property type="protein sequence ID" value="MBP1933776.1"/>
    <property type="molecule type" value="Genomic_DNA"/>
</dbReference>
<name>A0ABS4GU50_9BACL</name>
<dbReference type="Proteomes" id="UP001519343">
    <property type="component" value="Unassembled WGS sequence"/>
</dbReference>
<sequence length="76" mass="9221">MQHHVILKKDNWNMILVDVKGTKIEVREISTEWGEEKHVFHSRPELMNWVHSHYRAVDYVGQEEEYEQIIENFSKV</sequence>
<reference evidence="1 2" key="1">
    <citation type="submission" date="2021-03" db="EMBL/GenBank/DDBJ databases">
        <title>Genomic Encyclopedia of Type Strains, Phase IV (KMG-IV): sequencing the most valuable type-strain genomes for metagenomic binning, comparative biology and taxonomic classification.</title>
        <authorList>
            <person name="Goeker M."/>
        </authorList>
    </citation>
    <scope>NUCLEOTIDE SEQUENCE [LARGE SCALE GENOMIC DNA]</scope>
    <source>
        <strain evidence="1 2">DSM 24738</strain>
    </source>
</reference>
<evidence type="ECO:0000313" key="2">
    <source>
        <dbReference type="Proteomes" id="UP001519343"/>
    </source>
</evidence>
<protein>
    <submittedName>
        <fullName evidence="1">Uncharacterized protein</fullName>
    </submittedName>
</protein>